<dbReference type="Gene3D" id="6.10.140.2220">
    <property type="match status" value="1"/>
</dbReference>
<dbReference type="PROSITE" id="PS50865">
    <property type="entry name" value="ZF_MYND_2"/>
    <property type="match status" value="1"/>
</dbReference>
<dbReference type="SUPFAM" id="SSF144232">
    <property type="entry name" value="HIT/MYND zinc finger-like"/>
    <property type="match status" value="1"/>
</dbReference>
<dbReference type="AlphaFoldDB" id="K1X5N2"/>
<dbReference type="KEGG" id="mbe:MBM_05969"/>
<evidence type="ECO:0000256" key="4">
    <source>
        <dbReference type="PROSITE-ProRule" id="PRU00134"/>
    </source>
</evidence>
<dbReference type="OMA" id="KYHKHIC"/>
<keyword evidence="2 4" id="KW-0863">Zinc-finger</keyword>
<reference evidence="6 7" key="1">
    <citation type="journal article" date="2012" name="BMC Genomics">
        <title>Sequencing the genome of Marssonina brunnea reveals fungus-poplar co-evolution.</title>
        <authorList>
            <person name="Zhu S."/>
            <person name="Cao Y.-Z."/>
            <person name="Jiang C."/>
            <person name="Tan B.-Y."/>
            <person name="Wang Z."/>
            <person name="Feng S."/>
            <person name="Zhang L."/>
            <person name="Su X.-H."/>
            <person name="Brejova B."/>
            <person name="Vinar T."/>
            <person name="Xu M."/>
            <person name="Wang M.-X."/>
            <person name="Zhang S.-G."/>
            <person name="Huang M.-R."/>
            <person name="Wu R."/>
            <person name="Zhou Y."/>
        </authorList>
    </citation>
    <scope>NUCLEOTIDE SEQUENCE [LARGE SCALE GENOMIC DNA]</scope>
    <source>
        <strain evidence="6 7">MB_m1</strain>
    </source>
</reference>
<keyword evidence="3" id="KW-0862">Zinc</keyword>
<protein>
    <recommendedName>
        <fullName evidence="5">MYND-type domain-containing protein</fullName>
    </recommendedName>
</protein>
<evidence type="ECO:0000259" key="5">
    <source>
        <dbReference type="PROSITE" id="PS50865"/>
    </source>
</evidence>
<dbReference type="Proteomes" id="UP000006753">
    <property type="component" value="Unassembled WGS sequence"/>
</dbReference>
<dbReference type="EMBL" id="JH921440">
    <property type="protein sequence ID" value="EKD15958.1"/>
    <property type="molecule type" value="Genomic_DNA"/>
</dbReference>
<dbReference type="GO" id="GO:0008270">
    <property type="term" value="F:zinc ion binding"/>
    <property type="evidence" value="ECO:0007669"/>
    <property type="project" value="UniProtKB-KW"/>
</dbReference>
<evidence type="ECO:0000313" key="7">
    <source>
        <dbReference type="Proteomes" id="UP000006753"/>
    </source>
</evidence>
<sequence length="276" mass="30562">MAPPKFPNGLNLYHIGFATLKYPELAPGLPVPLNNIVGALQHEPKLAQNHQVVQIASQYLDTLMAQQTSRDVATLNDPASDQYYFSRPLLLLNFLTANPDVCKRIAAHPALVNELVEKMLAPDFHDNMKAAARPSLGGFPPEDFADAFGSVLQFLSTMLLYQDLMPAVNPRLKDLIPKLGEWEKTYKHSRVAVIRDASARLVSQINGMNPPLISMMRKMQEGTLCCGVVSCTLRGADKLTVCGVCKIQRYCGKEHQKADWKYHKHICAKGLVEPAA</sequence>
<proteinExistence type="predicted"/>
<evidence type="ECO:0000256" key="2">
    <source>
        <dbReference type="ARBA" id="ARBA00022771"/>
    </source>
</evidence>
<dbReference type="HOGENOM" id="CLU_076640_1_0_1"/>
<dbReference type="InParanoid" id="K1X5N2"/>
<evidence type="ECO:0000313" key="6">
    <source>
        <dbReference type="EMBL" id="EKD15958.1"/>
    </source>
</evidence>
<dbReference type="STRING" id="1072389.K1X5N2"/>
<feature type="domain" description="MYND-type" evidence="5">
    <location>
        <begin position="228"/>
        <end position="267"/>
    </location>
</feature>
<evidence type="ECO:0000256" key="1">
    <source>
        <dbReference type="ARBA" id="ARBA00022723"/>
    </source>
</evidence>
<gene>
    <name evidence="6" type="ORF">MBM_05969</name>
</gene>
<dbReference type="OrthoDB" id="432970at2759"/>
<dbReference type="Pfam" id="PF01753">
    <property type="entry name" value="zf-MYND"/>
    <property type="match status" value="1"/>
</dbReference>
<organism evidence="6 7">
    <name type="scientific">Marssonina brunnea f. sp. multigermtubi (strain MB_m1)</name>
    <name type="common">Marssonina leaf spot fungus</name>
    <dbReference type="NCBI Taxonomy" id="1072389"/>
    <lineage>
        <taxon>Eukaryota</taxon>
        <taxon>Fungi</taxon>
        <taxon>Dikarya</taxon>
        <taxon>Ascomycota</taxon>
        <taxon>Pezizomycotina</taxon>
        <taxon>Leotiomycetes</taxon>
        <taxon>Helotiales</taxon>
        <taxon>Drepanopezizaceae</taxon>
        <taxon>Drepanopeziza</taxon>
    </lineage>
</organism>
<name>K1X5N2_MARBU</name>
<keyword evidence="7" id="KW-1185">Reference proteome</keyword>
<accession>K1X5N2</accession>
<keyword evidence="1" id="KW-0479">Metal-binding</keyword>
<evidence type="ECO:0000256" key="3">
    <source>
        <dbReference type="ARBA" id="ARBA00022833"/>
    </source>
</evidence>
<dbReference type="InterPro" id="IPR002893">
    <property type="entry name" value="Znf_MYND"/>
</dbReference>